<dbReference type="Pfam" id="PF00379">
    <property type="entry name" value="Chitin_bind_4"/>
    <property type="match status" value="1"/>
</dbReference>
<dbReference type="InterPro" id="IPR031311">
    <property type="entry name" value="CHIT_BIND_RR_consensus"/>
</dbReference>
<dbReference type="PROSITE" id="PS00233">
    <property type="entry name" value="CHIT_BIND_RR_1"/>
    <property type="match status" value="1"/>
</dbReference>
<dbReference type="OrthoDB" id="10071059at2759"/>
<evidence type="ECO:0000256" key="2">
    <source>
        <dbReference type="PROSITE-ProRule" id="PRU00497"/>
    </source>
</evidence>
<dbReference type="GO" id="GO:0042302">
    <property type="term" value="F:structural constituent of cuticle"/>
    <property type="evidence" value="ECO:0007669"/>
    <property type="project" value="UniProtKB-UniRule"/>
</dbReference>
<dbReference type="Proteomes" id="UP000801492">
    <property type="component" value="Unassembled WGS sequence"/>
</dbReference>
<dbReference type="InterPro" id="IPR000618">
    <property type="entry name" value="Insect_cuticle"/>
</dbReference>
<feature type="non-terminal residue" evidence="3">
    <location>
        <position position="1"/>
    </location>
</feature>
<dbReference type="GO" id="GO:0031012">
    <property type="term" value="C:extracellular matrix"/>
    <property type="evidence" value="ECO:0007669"/>
    <property type="project" value="TreeGrafter"/>
</dbReference>
<keyword evidence="1 2" id="KW-0193">Cuticle</keyword>
<dbReference type="EMBL" id="VTPC01004757">
    <property type="protein sequence ID" value="KAF2896766.1"/>
    <property type="molecule type" value="Genomic_DNA"/>
</dbReference>
<keyword evidence="4" id="KW-1185">Reference proteome</keyword>
<gene>
    <name evidence="3" type="ORF">ILUMI_09409</name>
</gene>
<proteinExistence type="predicted"/>
<evidence type="ECO:0000313" key="3">
    <source>
        <dbReference type="EMBL" id="KAF2896766.1"/>
    </source>
</evidence>
<dbReference type="PANTHER" id="PTHR12236">
    <property type="entry name" value="STRUCTURAL CONTITUENT OF CUTICLE"/>
    <property type="match status" value="1"/>
</dbReference>
<dbReference type="PRINTS" id="PR00947">
    <property type="entry name" value="CUTICLE"/>
</dbReference>
<protein>
    <recommendedName>
        <fullName evidence="5">Cuticle protein</fullName>
    </recommendedName>
</protein>
<dbReference type="PROSITE" id="PS51155">
    <property type="entry name" value="CHIT_BIND_RR_2"/>
    <property type="match status" value="1"/>
</dbReference>
<evidence type="ECO:0000313" key="4">
    <source>
        <dbReference type="Proteomes" id="UP000801492"/>
    </source>
</evidence>
<dbReference type="AlphaFoldDB" id="A0A8K0D4B0"/>
<dbReference type="InterPro" id="IPR051217">
    <property type="entry name" value="Insect_Cuticle_Struc_Prot"/>
</dbReference>
<evidence type="ECO:0008006" key="5">
    <source>
        <dbReference type="Google" id="ProtNLM"/>
    </source>
</evidence>
<organism evidence="3 4">
    <name type="scientific">Ignelater luminosus</name>
    <name type="common">Cucubano</name>
    <name type="synonym">Pyrophorus luminosus</name>
    <dbReference type="NCBI Taxonomy" id="2038154"/>
    <lineage>
        <taxon>Eukaryota</taxon>
        <taxon>Metazoa</taxon>
        <taxon>Ecdysozoa</taxon>
        <taxon>Arthropoda</taxon>
        <taxon>Hexapoda</taxon>
        <taxon>Insecta</taxon>
        <taxon>Pterygota</taxon>
        <taxon>Neoptera</taxon>
        <taxon>Endopterygota</taxon>
        <taxon>Coleoptera</taxon>
        <taxon>Polyphaga</taxon>
        <taxon>Elateriformia</taxon>
        <taxon>Elateroidea</taxon>
        <taxon>Elateridae</taxon>
        <taxon>Agrypninae</taxon>
        <taxon>Pyrophorini</taxon>
        <taxon>Ignelater</taxon>
    </lineage>
</organism>
<sequence length="192" mass="19480">FFVVFTAFTAIARALPSSVVAPVAAPIAVAARLADSEFDPNPQYSFAYDVHDALTGDSKSQTESRNGGLVQGQYTVVDPDGTRRIVDYSADPINGFNAVVSKAPLVRAVPAAPLVAKAAPVVAAPAAHVVAAPAARVVAAPAAPVLAAHAAPYFAARVAAPVAYTAPAVAAAHVATPYSIARVAYASPYAVY</sequence>
<name>A0A8K0D4B0_IGNLU</name>
<comment type="caution">
    <text evidence="3">The sequence shown here is derived from an EMBL/GenBank/DDBJ whole genome shotgun (WGS) entry which is preliminary data.</text>
</comment>
<evidence type="ECO:0000256" key="1">
    <source>
        <dbReference type="ARBA" id="ARBA00022460"/>
    </source>
</evidence>
<reference evidence="3" key="1">
    <citation type="submission" date="2019-08" db="EMBL/GenBank/DDBJ databases">
        <title>The genome of the North American firefly Photinus pyralis.</title>
        <authorList>
            <consortium name="Photinus pyralis genome working group"/>
            <person name="Fallon T.R."/>
            <person name="Sander Lower S.E."/>
            <person name="Weng J.-K."/>
        </authorList>
    </citation>
    <scope>NUCLEOTIDE SEQUENCE</scope>
    <source>
        <strain evidence="3">TRF0915ILg1</strain>
        <tissue evidence="3">Whole body</tissue>
    </source>
</reference>
<dbReference type="PANTHER" id="PTHR12236:SF75">
    <property type="entry name" value="CUTICULAR PROTEIN 62BB, ISOFORM A"/>
    <property type="match status" value="1"/>
</dbReference>
<dbReference type="GO" id="GO:0005615">
    <property type="term" value="C:extracellular space"/>
    <property type="evidence" value="ECO:0007669"/>
    <property type="project" value="TreeGrafter"/>
</dbReference>
<accession>A0A8K0D4B0</accession>